<gene>
    <name evidence="2" type="ORF">D0809_03365</name>
    <name evidence="1" type="ORF">EV142_101506</name>
</gene>
<evidence type="ECO:0000313" key="2">
    <source>
        <dbReference type="EMBL" id="TEB46046.1"/>
    </source>
</evidence>
<keyword evidence="3" id="KW-1185">Reference proteome</keyword>
<proteinExistence type="predicted"/>
<dbReference type="EMBL" id="QWDN01000001">
    <property type="protein sequence ID" value="TEB46046.1"/>
    <property type="molecule type" value="Genomic_DNA"/>
</dbReference>
<evidence type="ECO:0000313" key="1">
    <source>
        <dbReference type="EMBL" id="TCN60927.1"/>
    </source>
</evidence>
<reference evidence="2 4" key="2">
    <citation type="journal article" date="2018" name="Syst. Appl. Microbiol.">
        <title>Flavobacterium circumlabens sp. nov. and Flavobacterium cupreum sp. nov., two psychrotrophic species isolated from Antarctic environmental samples.</title>
        <authorList>
            <person name="Kralova S."/>
            <person name="Busse H.J."/>
            <person name="Svec P."/>
            <person name="Maslanova I."/>
            <person name="Stankova E."/>
            <person name="Bartak M."/>
            <person name="Sedlacek I."/>
        </authorList>
    </citation>
    <scope>NUCLEOTIDE SEQUENCE [LARGE SCALE GENOMIC DNA]</scope>
    <source>
        <strain evidence="2 4">CCM 8828</strain>
    </source>
</reference>
<reference evidence="1" key="3">
    <citation type="submission" date="2019-03" db="EMBL/GenBank/DDBJ databases">
        <authorList>
            <person name="Whitman W."/>
            <person name="Huntemann M."/>
            <person name="Clum A."/>
            <person name="Pillay M."/>
            <person name="Palaniappan K."/>
            <person name="Varghese N."/>
            <person name="Mikhailova N."/>
            <person name="Stamatis D."/>
            <person name="Reddy T."/>
            <person name="Daum C."/>
            <person name="Shapiro N."/>
            <person name="Ivanova N."/>
            <person name="Kyrpides N."/>
            <person name="Woyke T."/>
        </authorList>
    </citation>
    <scope>NUCLEOTIDE SEQUENCE</scope>
    <source>
        <strain evidence="1">P5626</strain>
    </source>
</reference>
<evidence type="ECO:0000313" key="3">
    <source>
        <dbReference type="Proteomes" id="UP000295270"/>
    </source>
</evidence>
<dbReference type="AlphaFoldDB" id="A0A4Y7UI48"/>
<protein>
    <submittedName>
        <fullName evidence="2">Uncharacterized protein</fullName>
    </submittedName>
</protein>
<dbReference type="EMBL" id="SLWA01000001">
    <property type="protein sequence ID" value="TCN60927.1"/>
    <property type="molecule type" value="Genomic_DNA"/>
</dbReference>
<comment type="caution">
    <text evidence="2">The sequence shown here is derived from an EMBL/GenBank/DDBJ whole genome shotgun (WGS) entry which is preliminary data.</text>
</comment>
<dbReference type="Proteomes" id="UP000298340">
    <property type="component" value="Unassembled WGS sequence"/>
</dbReference>
<organism evidence="2 4">
    <name type="scientific">Flavobacterium circumlabens</name>
    <dbReference type="NCBI Taxonomy" id="2133765"/>
    <lineage>
        <taxon>Bacteria</taxon>
        <taxon>Pseudomonadati</taxon>
        <taxon>Bacteroidota</taxon>
        <taxon>Flavobacteriia</taxon>
        <taxon>Flavobacteriales</taxon>
        <taxon>Flavobacteriaceae</taxon>
        <taxon>Flavobacterium</taxon>
    </lineage>
</organism>
<reference evidence="1 3" key="1">
    <citation type="journal article" date="2015" name="Stand. Genomic Sci.">
        <title>Genomic Encyclopedia of Bacterial and Archaeal Type Strains, Phase III: the genomes of soil and plant-associated and newly described type strains.</title>
        <authorList>
            <person name="Whitman W.B."/>
            <person name="Woyke T."/>
            <person name="Klenk H.P."/>
            <person name="Zhou Y."/>
            <person name="Lilburn T.G."/>
            <person name="Beck B.J."/>
            <person name="De Vos P."/>
            <person name="Vandamme P."/>
            <person name="Eisen J.A."/>
            <person name="Garrity G."/>
            <person name="Hugenholtz P."/>
            <person name="Kyrpides N.C."/>
        </authorList>
    </citation>
    <scope>NUCLEOTIDE SEQUENCE [LARGE SCALE GENOMIC DNA]</scope>
    <source>
        <strain evidence="1 3">P5626</strain>
    </source>
</reference>
<dbReference type="Proteomes" id="UP000295270">
    <property type="component" value="Unassembled WGS sequence"/>
</dbReference>
<dbReference type="RefSeq" id="WP_132032350.1">
    <property type="nucleotide sequence ID" value="NZ_QWDN01000001.1"/>
</dbReference>
<sequence length="207" mass="24111">MFGIFKRTKIKDEEIKLLQNVLVKLPFPYSHLINQINDGLFRGVLIDASDIPGYVAFTFNSNVLKKYDRENERDFKLCNIKVYDRKTLSYLPYEIYVSSGTINGYSLGGNKKYDIDTNKIDVTGFRKTFFGIVDYQKIENLLSEKEKMILNPSEVYSVFINNREYFHIKDLEDGNFIGIDLKKNIYKIIHNPSSIEMIDETIESILS</sequence>
<accession>A0A4Y7UI48</accession>
<name>A0A4Y7UI48_9FLAO</name>
<evidence type="ECO:0000313" key="4">
    <source>
        <dbReference type="Proteomes" id="UP000298340"/>
    </source>
</evidence>
<dbReference type="OrthoDB" id="665151at2"/>